<accession>A0A371CNW4</accession>
<feature type="compositionally biased region" description="Polar residues" evidence="1">
    <location>
        <begin position="175"/>
        <end position="190"/>
    </location>
</feature>
<reference evidence="2 3" key="1">
    <citation type="journal article" date="2018" name="Biotechnol. Biofuels">
        <title>Integrative visual omics of the white-rot fungus Polyporus brumalis exposes the biotechnological potential of its oxidative enzymes for delignifying raw plant biomass.</title>
        <authorList>
            <person name="Miyauchi S."/>
            <person name="Rancon A."/>
            <person name="Drula E."/>
            <person name="Hage H."/>
            <person name="Chaduli D."/>
            <person name="Favel A."/>
            <person name="Grisel S."/>
            <person name="Henrissat B."/>
            <person name="Herpoel-Gimbert I."/>
            <person name="Ruiz-Duenas F.J."/>
            <person name="Chevret D."/>
            <person name="Hainaut M."/>
            <person name="Lin J."/>
            <person name="Wang M."/>
            <person name="Pangilinan J."/>
            <person name="Lipzen A."/>
            <person name="Lesage-Meessen L."/>
            <person name="Navarro D."/>
            <person name="Riley R."/>
            <person name="Grigoriev I.V."/>
            <person name="Zhou S."/>
            <person name="Raouche S."/>
            <person name="Rosso M.N."/>
        </authorList>
    </citation>
    <scope>NUCLEOTIDE SEQUENCE [LARGE SCALE GENOMIC DNA]</scope>
    <source>
        <strain evidence="2 3">BRFM 1820</strain>
    </source>
</reference>
<gene>
    <name evidence="2" type="ORF">OH76DRAFT_151662</name>
</gene>
<feature type="compositionally biased region" description="Low complexity" evidence="1">
    <location>
        <begin position="367"/>
        <end position="386"/>
    </location>
</feature>
<proteinExistence type="predicted"/>
<feature type="region of interest" description="Disordered" evidence="1">
    <location>
        <begin position="575"/>
        <end position="598"/>
    </location>
</feature>
<feature type="region of interest" description="Disordered" evidence="1">
    <location>
        <begin position="173"/>
        <end position="216"/>
    </location>
</feature>
<evidence type="ECO:0000256" key="1">
    <source>
        <dbReference type="SAM" id="MobiDB-lite"/>
    </source>
</evidence>
<dbReference type="AlphaFoldDB" id="A0A371CNW4"/>
<dbReference type="OrthoDB" id="3224257at2759"/>
<feature type="region of interest" description="Disordered" evidence="1">
    <location>
        <begin position="350"/>
        <end position="411"/>
    </location>
</feature>
<sequence>MLIRLCGPETSPNILFTLTYPDIQFSDKRPCPASWIMQVNMVRAFEDEGFILETPREIHALDKAAWQSAIISEVIFDIPRRQVKCTFLDKSSVEWALPAGSVGDACIAALKGVIADVQAASDELQRAEPSFQPGPSSSPQPLPRAPASSVSSRHKRQRSSLFSSIVAAVKGALSDNGNRGPTLPTSSAPKISSRASQHSRTSSTFSRTQRSPPASPVVAAAIPPVAPAPPPVPVGPGFQLQVRPRQDIPLPPHSRYKSLSDRLKYRARSSLVDIVRRYVYPALSLTGSPSFAEVQTAPEWIAQTYGFPPGQYPAWALKSMLRKTEERMREMMSEANAHGFTQALDAAYRHRQASTPVPEQDDEDDTTSTSATASVSATSTDTDGSSVHTPTDTPVRSPFVPGIVSPPNESPRLSLLKTKLLPQVPRTPSPPSPAYEFDMSTYHALAAVRSRILSVLTTLDSSPRQIMSGPRHGDLTILEIKSRRRAWSSRDYVGGARLSLLGLATPFRRSPLARCEPVTAEMVARTQAQAVREPERPGLTSTRSFVGLADVSAEFGVAMGVKAVTKEMDSRLFSLSEEDEDEDEDDESPLTPQYQSGYSLEEYAEAEGWRNVRDFDLESGLLAFPEPGPEPELEPEPEPPTPPPVYSHMHPMVRTRTTSMRKDQPRRPQIASNPQRGQGGLSSKSLLCQPLNVKVPVPVMLGNGDPFVEDDYARSGEFTLSMDLPSPARDWYGPERTVR</sequence>
<dbReference type="Proteomes" id="UP000256964">
    <property type="component" value="Unassembled WGS sequence"/>
</dbReference>
<feature type="compositionally biased region" description="Acidic residues" evidence="1">
    <location>
        <begin position="576"/>
        <end position="588"/>
    </location>
</feature>
<dbReference type="EMBL" id="KZ857496">
    <property type="protein sequence ID" value="RDX41990.1"/>
    <property type="molecule type" value="Genomic_DNA"/>
</dbReference>
<protein>
    <submittedName>
        <fullName evidence="2">Uncharacterized protein</fullName>
    </submittedName>
</protein>
<feature type="region of interest" description="Disordered" evidence="1">
    <location>
        <begin position="621"/>
        <end position="685"/>
    </location>
</feature>
<feature type="region of interest" description="Disordered" evidence="1">
    <location>
        <begin position="125"/>
        <end position="158"/>
    </location>
</feature>
<keyword evidence="3" id="KW-1185">Reference proteome</keyword>
<name>A0A371CNW4_9APHY</name>
<feature type="compositionally biased region" description="Low complexity" evidence="1">
    <location>
        <begin position="192"/>
        <end position="216"/>
    </location>
</feature>
<evidence type="ECO:0000313" key="2">
    <source>
        <dbReference type="EMBL" id="RDX41990.1"/>
    </source>
</evidence>
<organism evidence="2 3">
    <name type="scientific">Lentinus brumalis</name>
    <dbReference type="NCBI Taxonomy" id="2498619"/>
    <lineage>
        <taxon>Eukaryota</taxon>
        <taxon>Fungi</taxon>
        <taxon>Dikarya</taxon>
        <taxon>Basidiomycota</taxon>
        <taxon>Agaricomycotina</taxon>
        <taxon>Agaricomycetes</taxon>
        <taxon>Polyporales</taxon>
        <taxon>Polyporaceae</taxon>
        <taxon>Lentinus</taxon>
    </lineage>
</organism>
<feature type="compositionally biased region" description="Polar residues" evidence="1">
    <location>
        <begin position="670"/>
        <end position="685"/>
    </location>
</feature>
<evidence type="ECO:0000313" key="3">
    <source>
        <dbReference type="Proteomes" id="UP000256964"/>
    </source>
</evidence>